<dbReference type="Gene3D" id="3.20.80.10">
    <property type="entry name" value="Regulatory factor, effector binding domain"/>
    <property type="match status" value="1"/>
</dbReference>
<dbReference type="FunFam" id="3.20.80.10:FF:000002">
    <property type="entry name" value="Heme-binding protein 2"/>
    <property type="match status" value="1"/>
</dbReference>
<protein>
    <submittedName>
        <fullName evidence="2">HEBP2 protein</fullName>
    </submittedName>
</protein>
<dbReference type="AlphaFoldDB" id="A0A8J7TEI8"/>
<dbReference type="GO" id="GO:0020037">
    <property type="term" value="F:heme binding"/>
    <property type="evidence" value="ECO:0007669"/>
    <property type="project" value="TreeGrafter"/>
</dbReference>
<evidence type="ECO:0000313" key="3">
    <source>
        <dbReference type="Proteomes" id="UP000736164"/>
    </source>
</evidence>
<dbReference type="InterPro" id="IPR006917">
    <property type="entry name" value="SOUL_heme-bd"/>
</dbReference>
<dbReference type="Pfam" id="PF04832">
    <property type="entry name" value="SOUL"/>
    <property type="match status" value="1"/>
</dbReference>
<gene>
    <name evidence="2" type="primary">Hebp2_1</name>
    <name evidence="2" type="ORF">GTO95_0016749</name>
</gene>
<reference evidence="2" key="1">
    <citation type="journal article" date="2021" name="Cell">
        <title>Tracing the genetic footprints of vertebrate landing in non-teleost ray-finned fishes.</title>
        <authorList>
            <person name="Bi X."/>
            <person name="Wang K."/>
            <person name="Yang L."/>
            <person name="Pan H."/>
            <person name="Jiang H."/>
            <person name="Wei Q."/>
            <person name="Fang M."/>
            <person name="Yu H."/>
            <person name="Zhu C."/>
            <person name="Cai Y."/>
            <person name="He Y."/>
            <person name="Gan X."/>
            <person name="Zeng H."/>
            <person name="Yu D."/>
            <person name="Zhu Y."/>
            <person name="Jiang H."/>
            <person name="Qiu Q."/>
            <person name="Yang H."/>
            <person name="Zhang Y.E."/>
            <person name="Wang W."/>
            <person name="Zhu M."/>
            <person name="He S."/>
            <person name="Zhang G."/>
        </authorList>
    </citation>
    <scope>NUCLEOTIDE SEQUENCE</scope>
    <source>
        <strain evidence="2">Allg_001</strain>
    </source>
</reference>
<dbReference type="InterPro" id="IPR011256">
    <property type="entry name" value="Reg_factor_effector_dom_sf"/>
</dbReference>
<dbReference type="Proteomes" id="UP000736164">
    <property type="component" value="Unassembled WGS sequence"/>
</dbReference>
<dbReference type="SUPFAM" id="SSF55136">
    <property type="entry name" value="Probable bacterial effector-binding domain"/>
    <property type="match status" value="1"/>
</dbReference>
<organism evidence="2 3">
    <name type="scientific">Atractosteus spatula</name>
    <name type="common">Alligator gar</name>
    <name type="synonym">Lepisosteus spatula</name>
    <dbReference type="NCBI Taxonomy" id="7917"/>
    <lineage>
        <taxon>Eukaryota</taxon>
        <taxon>Metazoa</taxon>
        <taxon>Chordata</taxon>
        <taxon>Craniata</taxon>
        <taxon>Vertebrata</taxon>
        <taxon>Euteleostomi</taxon>
        <taxon>Actinopterygii</taxon>
        <taxon>Neopterygii</taxon>
        <taxon>Holostei</taxon>
        <taxon>Semionotiformes</taxon>
        <taxon>Lepisosteidae</taxon>
        <taxon>Atractosteus</taxon>
    </lineage>
</organism>
<evidence type="ECO:0000313" key="2">
    <source>
        <dbReference type="EMBL" id="MBN3320328.1"/>
    </source>
</evidence>
<feature type="non-terminal residue" evidence="2">
    <location>
        <position position="157"/>
    </location>
</feature>
<comment type="similarity">
    <text evidence="1">Belongs to the HEBP family.</text>
</comment>
<feature type="non-terminal residue" evidence="2">
    <location>
        <position position="1"/>
    </location>
</feature>
<keyword evidence="3" id="KW-1185">Reference proteome</keyword>
<dbReference type="EMBL" id="JAAWVO010051054">
    <property type="protein sequence ID" value="MBN3320328.1"/>
    <property type="molecule type" value="Genomic_DNA"/>
</dbReference>
<accession>A0A8J7TEI8</accession>
<dbReference type="PANTHER" id="PTHR11220">
    <property type="entry name" value="HEME-BINDING PROTEIN-RELATED"/>
    <property type="match status" value="1"/>
</dbReference>
<dbReference type="PANTHER" id="PTHR11220:SF72">
    <property type="entry name" value="HEME-BINDING PROTEIN 2-LIKE ISOFORM X2"/>
    <property type="match status" value="1"/>
</dbReference>
<sequence length="157" mass="17231">MTTDVEGNYKSAVNKGFMRLFYYIGGNNEAGIKIPMTAPVAVVVHPSTIDGNLKNISVSFFVPAKSIPPKPKDLTIHELNLTGSTVYVRSFGGFALESDWTDNAQALEADLKAAGISYDPVSYVAAGYDSPFRLFNRHNEVWFHGLKMENAEKPENA</sequence>
<name>A0A8J7TEI8_ATRSP</name>
<proteinExistence type="inferred from homology"/>
<evidence type="ECO:0000256" key="1">
    <source>
        <dbReference type="ARBA" id="ARBA00009817"/>
    </source>
</evidence>
<comment type="caution">
    <text evidence="2">The sequence shown here is derived from an EMBL/GenBank/DDBJ whole genome shotgun (WGS) entry which is preliminary data.</text>
</comment>